<dbReference type="Gene3D" id="3.20.20.140">
    <property type="entry name" value="Metal-dependent hydrolases"/>
    <property type="match status" value="1"/>
</dbReference>
<comment type="caution">
    <text evidence="3">The sequence shown here is derived from an EMBL/GenBank/DDBJ whole genome shotgun (WGS) entry which is preliminary data.</text>
</comment>
<gene>
    <name evidence="3" type="ORF">PNU62_05525</name>
</gene>
<dbReference type="RefSeq" id="WP_195388291.1">
    <property type="nucleotide sequence ID" value="NZ_JADNGL010000006.1"/>
</dbReference>
<evidence type="ECO:0000259" key="2">
    <source>
        <dbReference type="Pfam" id="PF04909"/>
    </source>
</evidence>
<sequence>MVIDFHVHAFNPKVAEKAVEKLQAQSGITPFTRGTAEETIQRFDEWGIDKGVLLSVATKPSQQRVINDWCAQQDGGRFISFGGIHPDAEDYEQEIAHIKELGLHGIKLHPDYQGFMIDDERMDKIYDAIERADLPVIFHSGYDCVSPDLIHSTPERALNMIKKHPKLKVILAHLGANMMWEQVRDVLAGVDGEVYFDTAFTSMCPDELMQAIVEKHGADRILFASDCPWDSSYLIKEKILRLNISEDNKDKILGGNAERLLGLK</sequence>
<evidence type="ECO:0000313" key="4">
    <source>
        <dbReference type="Proteomes" id="UP001211015"/>
    </source>
</evidence>
<dbReference type="Pfam" id="PF04909">
    <property type="entry name" value="Amidohydro_2"/>
    <property type="match status" value="1"/>
</dbReference>
<keyword evidence="1" id="KW-0456">Lyase</keyword>
<accession>A0AAW6EC42</accession>
<dbReference type="PANTHER" id="PTHR21240">
    <property type="entry name" value="2-AMINO-3-CARBOXYLMUCONATE-6-SEMIALDEHYDE DECARBOXYLASE"/>
    <property type="match status" value="1"/>
</dbReference>
<dbReference type="Proteomes" id="UP001211015">
    <property type="component" value="Unassembled WGS sequence"/>
</dbReference>
<dbReference type="CDD" id="cd01292">
    <property type="entry name" value="metallo-dependent_hydrolases"/>
    <property type="match status" value="1"/>
</dbReference>
<dbReference type="InterPro" id="IPR006680">
    <property type="entry name" value="Amidohydro-rel"/>
</dbReference>
<reference evidence="3" key="1">
    <citation type="submission" date="2023-01" db="EMBL/GenBank/DDBJ databases">
        <title>Human gut microbiome strain richness.</title>
        <authorList>
            <person name="Chen-Liaw A."/>
        </authorList>
    </citation>
    <scope>NUCLEOTIDE SEQUENCE</scope>
    <source>
        <strain evidence="3">1001275st1_F4_1001275B_160808</strain>
    </source>
</reference>
<name>A0AAW6EC42_9FIRM</name>
<dbReference type="GO" id="GO:0005737">
    <property type="term" value="C:cytoplasm"/>
    <property type="evidence" value="ECO:0007669"/>
    <property type="project" value="TreeGrafter"/>
</dbReference>
<protein>
    <submittedName>
        <fullName evidence="3">Amidohydrolase family protein</fullName>
    </submittedName>
</protein>
<dbReference type="PANTHER" id="PTHR21240:SF28">
    <property type="entry name" value="ISO-OROTATE DECARBOXYLASE (EUROFUNG)"/>
    <property type="match status" value="1"/>
</dbReference>
<dbReference type="GO" id="GO:0016831">
    <property type="term" value="F:carboxy-lyase activity"/>
    <property type="evidence" value="ECO:0007669"/>
    <property type="project" value="InterPro"/>
</dbReference>
<dbReference type="AlphaFoldDB" id="A0AAW6EC42"/>
<dbReference type="EMBL" id="JAQMLV010000005">
    <property type="protein sequence ID" value="MDB8744472.1"/>
    <property type="molecule type" value="Genomic_DNA"/>
</dbReference>
<dbReference type="InterPro" id="IPR032465">
    <property type="entry name" value="ACMSD"/>
</dbReference>
<organism evidence="3 4">
    <name type="scientific">Ruminococcus bicirculans</name>
    <name type="common">ex Wegman et al. 2014</name>
    <dbReference type="NCBI Taxonomy" id="1160721"/>
    <lineage>
        <taxon>Bacteria</taxon>
        <taxon>Bacillati</taxon>
        <taxon>Bacillota</taxon>
        <taxon>Clostridia</taxon>
        <taxon>Eubacteriales</taxon>
        <taxon>Oscillospiraceae</taxon>
        <taxon>Ruminococcus</taxon>
    </lineage>
</organism>
<proteinExistence type="predicted"/>
<feature type="domain" description="Amidohydrolase-related" evidence="2">
    <location>
        <begin position="3"/>
        <end position="263"/>
    </location>
</feature>
<evidence type="ECO:0000313" key="3">
    <source>
        <dbReference type="EMBL" id="MDB8744472.1"/>
    </source>
</evidence>
<dbReference type="SUPFAM" id="SSF51556">
    <property type="entry name" value="Metallo-dependent hydrolases"/>
    <property type="match status" value="1"/>
</dbReference>
<dbReference type="GO" id="GO:0019748">
    <property type="term" value="P:secondary metabolic process"/>
    <property type="evidence" value="ECO:0007669"/>
    <property type="project" value="TreeGrafter"/>
</dbReference>
<dbReference type="GO" id="GO:0016787">
    <property type="term" value="F:hydrolase activity"/>
    <property type="evidence" value="ECO:0007669"/>
    <property type="project" value="InterPro"/>
</dbReference>
<dbReference type="InterPro" id="IPR032466">
    <property type="entry name" value="Metal_Hydrolase"/>
</dbReference>
<evidence type="ECO:0000256" key="1">
    <source>
        <dbReference type="ARBA" id="ARBA00023239"/>
    </source>
</evidence>